<evidence type="ECO:0000313" key="1">
    <source>
        <dbReference type="EMBL" id="PON78158.1"/>
    </source>
</evidence>
<dbReference type="Proteomes" id="UP000237105">
    <property type="component" value="Unassembled WGS sequence"/>
</dbReference>
<organism evidence="1 2">
    <name type="scientific">Parasponia andersonii</name>
    <name type="common">Sponia andersonii</name>
    <dbReference type="NCBI Taxonomy" id="3476"/>
    <lineage>
        <taxon>Eukaryota</taxon>
        <taxon>Viridiplantae</taxon>
        <taxon>Streptophyta</taxon>
        <taxon>Embryophyta</taxon>
        <taxon>Tracheophyta</taxon>
        <taxon>Spermatophyta</taxon>
        <taxon>Magnoliopsida</taxon>
        <taxon>eudicotyledons</taxon>
        <taxon>Gunneridae</taxon>
        <taxon>Pentapetalae</taxon>
        <taxon>rosids</taxon>
        <taxon>fabids</taxon>
        <taxon>Rosales</taxon>
        <taxon>Cannabaceae</taxon>
        <taxon>Parasponia</taxon>
    </lineage>
</organism>
<reference evidence="2" key="1">
    <citation type="submission" date="2016-06" db="EMBL/GenBank/DDBJ databases">
        <title>Parallel loss of symbiosis genes in relatives of nitrogen-fixing non-legume Parasponia.</title>
        <authorList>
            <person name="Van Velzen R."/>
            <person name="Holmer R."/>
            <person name="Bu F."/>
            <person name="Rutten L."/>
            <person name="Van Zeijl A."/>
            <person name="Liu W."/>
            <person name="Santuari L."/>
            <person name="Cao Q."/>
            <person name="Sharma T."/>
            <person name="Shen D."/>
            <person name="Roswanjaya Y."/>
            <person name="Wardhani T."/>
            <person name="Kalhor M.S."/>
            <person name="Jansen J."/>
            <person name="Van den Hoogen J."/>
            <person name="Gungor B."/>
            <person name="Hartog M."/>
            <person name="Hontelez J."/>
            <person name="Verver J."/>
            <person name="Yang W.-C."/>
            <person name="Schijlen E."/>
            <person name="Repin R."/>
            <person name="Schilthuizen M."/>
            <person name="Schranz E."/>
            <person name="Heidstra R."/>
            <person name="Miyata K."/>
            <person name="Fedorova E."/>
            <person name="Kohlen W."/>
            <person name="Bisseling T."/>
            <person name="Smit S."/>
            <person name="Geurts R."/>
        </authorList>
    </citation>
    <scope>NUCLEOTIDE SEQUENCE [LARGE SCALE GENOMIC DNA]</scope>
    <source>
        <strain evidence="2">cv. WU1-14</strain>
    </source>
</reference>
<feature type="non-terminal residue" evidence="1">
    <location>
        <position position="1"/>
    </location>
</feature>
<evidence type="ECO:0000313" key="2">
    <source>
        <dbReference type="Proteomes" id="UP000237105"/>
    </source>
</evidence>
<dbReference type="OrthoDB" id="10322479at2759"/>
<dbReference type="AlphaFoldDB" id="A0A2P5DXY9"/>
<comment type="caution">
    <text evidence="1">The sequence shown here is derived from an EMBL/GenBank/DDBJ whole genome shotgun (WGS) entry which is preliminary data.</text>
</comment>
<gene>
    <name evidence="1" type="ORF">PanWU01x14_021400</name>
</gene>
<protein>
    <recommendedName>
        <fullName evidence="3">Endonuclease/exonuclease/phosphatase</fullName>
    </recommendedName>
</protein>
<evidence type="ECO:0008006" key="3">
    <source>
        <dbReference type="Google" id="ProtNLM"/>
    </source>
</evidence>
<name>A0A2P5DXY9_PARAD</name>
<proteinExistence type="predicted"/>
<keyword evidence="2" id="KW-1185">Reference proteome</keyword>
<sequence>AARKNSFGFNTFTFSYLEKKELVEEDNDLHGGTKQRKVLSDVSNFKRSANIMKILVWNARGLGNQETFQQDWLRFPKNGFLIGDKVIGCKI</sequence>
<accession>A0A2P5DXY9</accession>
<dbReference type="EMBL" id="JXTB01000010">
    <property type="protein sequence ID" value="PON78158.1"/>
    <property type="molecule type" value="Genomic_DNA"/>
</dbReference>